<dbReference type="SMART" id="SM00320">
    <property type="entry name" value="WD40"/>
    <property type="match status" value="5"/>
</dbReference>
<evidence type="ECO:0000256" key="1">
    <source>
        <dbReference type="SAM" id="MobiDB-lite"/>
    </source>
</evidence>
<dbReference type="InterPro" id="IPR049916">
    <property type="entry name" value="WDR72-like"/>
</dbReference>
<dbReference type="GO" id="GO:0005737">
    <property type="term" value="C:cytoplasm"/>
    <property type="evidence" value="ECO:0007669"/>
    <property type="project" value="TreeGrafter"/>
</dbReference>
<dbReference type="PANTHER" id="PTHR44099:SF4">
    <property type="entry name" value="RABCONNECTIN-3B, ISOFORM A"/>
    <property type="match status" value="1"/>
</dbReference>
<dbReference type="InterPro" id="IPR001680">
    <property type="entry name" value="WD40_rpt"/>
</dbReference>
<dbReference type="InterPro" id="IPR015943">
    <property type="entry name" value="WD40/YVTN_repeat-like_dom_sf"/>
</dbReference>
<comment type="caution">
    <text evidence="2">The sequence shown here is derived from an EMBL/GenBank/DDBJ whole genome shotgun (WGS) entry which is preliminary data.</text>
</comment>
<dbReference type="EMBL" id="JAVEPI010000003">
    <property type="protein sequence ID" value="KAK1442665.1"/>
    <property type="molecule type" value="Genomic_DNA"/>
</dbReference>
<dbReference type="InterPro" id="IPR036322">
    <property type="entry name" value="WD40_repeat_dom_sf"/>
</dbReference>
<dbReference type="SUPFAM" id="SSF50978">
    <property type="entry name" value="WD40 repeat-like"/>
    <property type="match status" value="2"/>
</dbReference>
<reference evidence="2" key="1">
    <citation type="submission" date="2023-08" db="EMBL/GenBank/DDBJ databases">
        <title>Draft sequence of the Babesia gibsoni genome.</title>
        <authorList>
            <person name="Yamagishi J.Y."/>
            <person name="Xuan X.X."/>
        </authorList>
    </citation>
    <scope>NUCLEOTIDE SEQUENCE</scope>
    <source>
        <strain evidence="2">Azabu</strain>
    </source>
</reference>
<name>A0AAD8P8N6_BABGI</name>
<accession>A0AAD8P8N6</accession>
<dbReference type="PANTHER" id="PTHR44099">
    <property type="entry name" value="RABCONNECTIN-3B, ISOFORM A"/>
    <property type="match status" value="1"/>
</dbReference>
<sequence>MDHNCVNNGIFFPAGSRWHCKVNCTALSRCGSFLAAGTVQGSVVLWRLTRRKPTTSHSPVYSRRLKTRFQGDSDVTLDPYFMLLSSNNPIANPVIHVAFASGFKPVCALKGDLSERASSFRGDNNAEEVLVALHKDNSLVVWSLRDCRCLHKVKGPPFAIKQLCVLPDDRFVALVGVRKINIIDMWRLKLIGMLELNGTCHFEKNIYSTFNYSFTQLGSGEDLSLDSNNTDTFCATPTSQSNVKVYKNPKRILKVACSTAPLEGPHEGNDEHREKCKEKASEINTESQPGRRCPMLLAALLDNNEMVLWDLTGPILAYKRKYGASNGPLTVTTHWDRYCHGESIYHKQAMLDFSASYEGNVKRVSTIALLMGSGEEEVKETVEKEINLPMVREWMPELQATGGDVCIMDSYVFLIFGARIAVWFYDSQGVLNRIAELLSVDGREILEHDPWNGIQCIRLEGTPAFLIAWTLSGRVSVFTVPDFSESIQHFKLVNVRLFPKMNSKMCFKRHILVYPYRSYGDEMQSQPRSRTLEPEFCLITHNKGHIALGMPYRTQWSYIPAHLTLSGNVSNSEERVSSTCMVYRDNAMHRVDILKNGEISVANILKELSSNLPSCTLIWQFYDELARRYRKKPLVFPGKLLMDLLNNSDPEGKMNGFKTIGSHIVHCIGGEYLVVCIEESLLFVYSLSSMNLGMVLSNYHEYPIKAVYSVMSLVFNGPKVKDASIMELDDVFLTLDTSGSMVLVQYSLLHDDIEEDLDYTAKIGQKEIYSDGDCSNDEGFEGEWQKIIDHYSSTATSRMGVNKMEASELLLKREIERVVVNMNNDRLFVLTYDRILVWSIGDGRFLRSLPYLEAYRQAVSLSSVSHREITREIKSMPTIADTLSSFLMTDWQGTSTAGTAEDTYREYLNCITPNDLLCLSIFQEKCFRKRVAASLHVSFLRMNFTADSDGVRKGRFRRRKGCSLSRTSSMCHMLPTFRVLKMARYNQRCSKKIRLLSSRSICYKHKCMNDARKGATFSQVASVLIFPMQDVLCNFKGLGASLLPMLHRSGNTCYLGIPPGTFSIPLTRVGPQYDSTMEGMFGSCPPNDLGFPLSARLDAYLMRNTRPHLSNKDLKVGGAERICVNRYFSTCMLLLDLAVGEGPDEVNNWKRYADIWLLGNILVSSRTDEVFSKLYSSFIAVISEMSLSALSVHVCRALALLRCHDLPPNGNTTTFPQIRVCHCNGRTFTFGKRCGFCLKLSDELNVVYAPHHGFPMGWEEEVALMLLVVVVLDKKWSECFNFVIVGFKRYSFASYVAKQMFRQILSSEYVREDKGESSNQNCTFNPRTFYLEMFAHGFGVTWTLKSIDAFGIDVPSFRRSKINQLAKPFYELAHGSKLPSAHFIINAISVYRSSKSDHWFQILTHCFSLDPELVIQIMRWIVQERKLDKWYTETTIKLILQFTKLHVDLAVEYLPEIVVIIVRCLDPANSSMRLLMLKPATSAVVYLVKSFPMVAFYQNTQRLAVGSTSGHVVIYDLRTATKCKVLGGIMKNVSSIAFSATGDYIAAYYKDEPCLVVWNCSSLGFLGGLLNSSKKEEKVVKLKSVEPNVSTSLMVRRCLQCGYI</sequence>
<dbReference type="Gene3D" id="2.130.10.10">
    <property type="entry name" value="YVTN repeat-like/Quinoprotein amine dehydrogenase"/>
    <property type="match status" value="2"/>
</dbReference>
<feature type="region of interest" description="Disordered" evidence="1">
    <location>
        <begin position="263"/>
        <end position="288"/>
    </location>
</feature>
<evidence type="ECO:0000313" key="3">
    <source>
        <dbReference type="Proteomes" id="UP001230268"/>
    </source>
</evidence>
<protein>
    <submittedName>
        <fullName evidence="2">Uncharacterized protein</fullName>
    </submittedName>
</protein>
<gene>
    <name evidence="2" type="ORF">BgAZ_301830</name>
</gene>
<dbReference type="Proteomes" id="UP001230268">
    <property type="component" value="Unassembled WGS sequence"/>
</dbReference>
<feature type="compositionally biased region" description="Basic and acidic residues" evidence="1">
    <location>
        <begin position="264"/>
        <end position="281"/>
    </location>
</feature>
<organism evidence="2 3">
    <name type="scientific">Babesia gibsoni</name>
    <dbReference type="NCBI Taxonomy" id="33632"/>
    <lineage>
        <taxon>Eukaryota</taxon>
        <taxon>Sar</taxon>
        <taxon>Alveolata</taxon>
        <taxon>Apicomplexa</taxon>
        <taxon>Aconoidasida</taxon>
        <taxon>Piroplasmida</taxon>
        <taxon>Babesiidae</taxon>
        <taxon>Babesia</taxon>
    </lineage>
</organism>
<keyword evidence="3" id="KW-1185">Reference proteome</keyword>
<proteinExistence type="predicted"/>
<evidence type="ECO:0000313" key="2">
    <source>
        <dbReference type="EMBL" id="KAK1442665.1"/>
    </source>
</evidence>